<feature type="non-terminal residue" evidence="1">
    <location>
        <position position="33"/>
    </location>
</feature>
<comment type="caution">
    <text evidence="1">The sequence shown here is derived from an EMBL/GenBank/DDBJ whole genome shotgun (WGS) entry which is preliminary data.</text>
</comment>
<accession>A0A0F9DT18</accession>
<dbReference type="EMBL" id="LAZR01040215">
    <property type="protein sequence ID" value="KKL15048.1"/>
    <property type="molecule type" value="Genomic_DNA"/>
</dbReference>
<sequence>MAVVRTQGLVKHFGEVKAVNGVDIVSKEGEFLV</sequence>
<evidence type="ECO:0000313" key="1">
    <source>
        <dbReference type="EMBL" id="KKL15048.1"/>
    </source>
</evidence>
<proteinExistence type="predicted"/>
<gene>
    <name evidence="1" type="ORF">LCGC14_2509510</name>
</gene>
<dbReference type="AlphaFoldDB" id="A0A0F9DT18"/>
<reference evidence="1" key="1">
    <citation type="journal article" date="2015" name="Nature">
        <title>Complex archaea that bridge the gap between prokaryotes and eukaryotes.</title>
        <authorList>
            <person name="Spang A."/>
            <person name="Saw J.H."/>
            <person name="Jorgensen S.L."/>
            <person name="Zaremba-Niedzwiedzka K."/>
            <person name="Martijn J."/>
            <person name="Lind A.E."/>
            <person name="van Eijk R."/>
            <person name="Schleper C."/>
            <person name="Guy L."/>
            <person name="Ettema T.J."/>
        </authorList>
    </citation>
    <scope>NUCLEOTIDE SEQUENCE</scope>
</reference>
<name>A0A0F9DT18_9ZZZZ</name>
<protein>
    <submittedName>
        <fullName evidence="1">Uncharacterized protein</fullName>
    </submittedName>
</protein>
<organism evidence="1">
    <name type="scientific">marine sediment metagenome</name>
    <dbReference type="NCBI Taxonomy" id="412755"/>
    <lineage>
        <taxon>unclassified sequences</taxon>
        <taxon>metagenomes</taxon>
        <taxon>ecological metagenomes</taxon>
    </lineage>
</organism>